<dbReference type="SUPFAM" id="SSF52540">
    <property type="entry name" value="P-loop containing nucleoside triphosphate hydrolases"/>
    <property type="match status" value="1"/>
</dbReference>
<dbReference type="OrthoDB" id="9784461at2"/>
<evidence type="ECO:0000259" key="6">
    <source>
        <dbReference type="Pfam" id="PF22740"/>
    </source>
</evidence>
<sequence length="282" mass="33263">MKLKIITGLSGSGKTTALRTYEDMGYYAMDNVPAYLIEKFIELNKMQESPIEKMAVVIDFRSHTLDNDINKSLLNLKEKNPDTEIIYLYCNDREILKRYNELRRPHPLGEFGNVSDGIIKEREYLKSIMKVSDRFIDTSNYTAKELRKVIEDSSYKKDKMIVNILSFGYKNGMSEDFDFVFDMRFLPNPFYIDELKDLNGTNIKLKNYLDQFEIINKVENDIYDFINNLIPEFINQGKNTITIAFGCTGGKHRSVYMAERMYERMKNDDYIIIKKHRDKDKW</sequence>
<dbReference type="Proteomes" id="UP000261011">
    <property type="component" value="Unassembled WGS sequence"/>
</dbReference>
<organism evidence="7 8">
    <name type="scientific">Anaerococcus nagyae</name>
    <dbReference type="NCBI Taxonomy" id="1755241"/>
    <lineage>
        <taxon>Bacteria</taxon>
        <taxon>Bacillati</taxon>
        <taxon>Bacillota</taxon>
        <taxon>Tissierellia</taxon>
        <taxon>Tissierellales</taxon>
        <taxon>Peptoniphilaceae</taxon>
        <taxon>Anaerococcus</taxon>
    </lineage>
</organism>
<dbReference type="PANTHER" id="PTHR30448:SF0">
    <property type="entry name" value="RNASE ADAPTER PROTEIN RAPZ"/>
    <property type="match status" value="1"/>
</dbReference>
<evidence type="ECO:0000256" key="2">
    <source>
        <dbReference type="ARBA" id="ARBA00022840"/>
    </source>
</evidence>
<evidence type="ECO:0000313" key="7">
    <source>
        <dbReference type="EMBL" id="RGB77157.1"/>
    </source>
</evidence>
<keyword evidence="2 4" id="KW-0067">ATP-binding</keyword>
<gene>
    <name evidence="7" type="primary">rapZ</name>
    <name evidence="7" type="ORF">DXA39_02725</name>
</gene>
<evidence type="ECO:0000259" key="5">
    <source>
        <dbReference type="Pfam" id="PF03668"/>
    </source>
</evidence>
<dbReference type="NCBIfam" id="NF003828">
    <property type="entry name" value="PRK05416.1"/>
    <property type="match status" value="1"/>
</dbReference>
<name>A0A3E2TJM1_9FIRM</name>
<dbReference type="PIRSF" id="PIRSF005052">
    <property type="entry name" value="P-loopkin"/>
    <property type="match status" value="1"/>
</dbReference>
<dbReference type="PANTHER" id="PTHR30448">
    <property type="entry name" value="RNASE ADAPTER PROTEIN RAPZ"/>
    <property type="match status" value="1"/>
</dbReference>
<dbReference type="GO" id="GO:0005525">
    <property type="term" value="F:GTP binding"/>
    <property type="evidence" value="ECO:0007669"/>
    <property type="project" value="UniProtKB-UniRule"/>
</dbReference>
<feature type="domain" description="RapZ-like N-terminal" evidence="5">
    <location>
        <begin position="1"/>
        <end position="152"/>
    </location>
</feature>
<feature type="domain" description="RapZ C-terminal" evidence="6">
    <location>
        <begin position="160"/>
        <end position="279"/>
    </location>
</feature>
<evidence type="ECO:0000313" key="8">
    <source>
        <dbReference type="Proteomes" id="UP000261011"/>
    </source>
</evidence>
<evidence type="ECO:0000256" key="1">
    <source>
        <dbReference type="ARBA" id="ARBA00022741"/>
    </source>
</evidence>
<dbReference type="InterPro" id="IPR027417">
    <property type="entry name" value="P-loop_NTPase"/>
</dbReference>
<dbReference type="AlphaFoldDB" id="A0A3E2TJM1"/>
<dbReference type="InterPro" id="IPR053931">
    <property type="entry name" value="RapZ_C"/>
</dbReference>
<dbReference type="Gene3D" id="3.40.50.300">
    <property type="entry name" value="P-loop containing nucleotide triphosphate hydrolases"/>
    <property type="match status" value="1"/>
</dbReference>
<protein>
    <submittedName>
        <fullName evidence="7">RNase adapter RapZ</fullName>
    </submittedName>
</protein>
<feature type="binding site" evidence="4">
    <location>
        <begin position="59"/>
        <end position="62"/>
    </location>
    <ligand>
        <name>GTP</name>
        <dbReference type="ChEBI" id="CHEBI:37565"/>
    </ligand>
</feature>
<accession>A0A3E2TJM1</accession>
<dbReference type="Pfam" id="PF03668">
    <property type="entry name" value="RapZ-like_N"/>
    <property type="match status" value="1"/>
</dbReference>
<dbReference type="EMBL" id="QVEU01000002">
    <property type="protein sequence ID" value="RGB77157.1"/>
    <property type="molecule type" value="Genomic_DNA"/>
</dbReference>
<comment type="caution">
    <text evidence="7">The sequence shown here is derived from an EMBL/GenBank/DDBJ whole genome shotgun (WGS) entry which is preliminary data.</text>
</comment>
<feature type="binding site" evidence="4">
    <location>
        <begin position="8"/>
        <end position="15"/>
    </location>
    <ligand>
        <name>ATP</name>
        <dbReference type="ChEBI" id="CHEBI:30616"/>
    </ligand>
</feature>
<keyword evidence="8" id="KW-1185">Reference proteome</keyword>
<dbReference type="InterPro" id="IPR005337">
    <property type="entry name" value="RapZ-like"/>
</dbReference>
<dbReference type="RefSeq" id="WP_117520859.1">
    <property type="nucleotide sequence ID" value="NZ_AP031484.1"/>
</dbReference>
<dbReference type="Pfam" id="PF22740">
    <property type="entry name" value="PapZ_C"/>
    <property type="match status" value="1"/>
</dbReference>
<dbReference type="InterPro" id="IPR053930">
    <property type="entry name" value="RapZ-like_N"/>
</dbReference>
<evidence type="ECO:0000256" key="3">
    <source>
        <dbReference type="ARBA" id="ARBA00023134"/>
    </source>
</evidence>
<keyword evidence="1 4" id="KW-0547">Nucleotide-binding</keyword>
<proteinExistence type="inferred from homology"/>
<reference evidence="7 8" key="1">
    <citation type="submission" date="2018-08" db="EMBL/GenBank/DDBJ databases">
        <title>A genome reference for cultivated species of the human gut microbiota.</title>
        <authorList>
            <person name="Zou Y."/>
            <person name="Xue W."/>
            <person name="Luo G."/>
        </authorList>
    </citation>
    <scope>NUCLEOTIDE SEQUENCE [LARGE SCALE GENOMIC DNA]</scope>
    <source>
        <strain evidence="7 8">OF01-3</strain>
    </source>
</reference>
<keyword evidence="3 4" id="KW-0342">GTP-binding</keyword>
<dbReference type="HAMAP" id="MF_00636">
    <property type="entry name" value="RapZ_like"/>
    <property type="match status" value="1"/>
</dbReference>
<dbReference type="GO" id="GO:0005524">
    <property type="term" value="F:ATP binding"/>
    <property type="evidence" value="ECO:0007669"/>
    <property type="project" value="UniProtKB-UniRule"/>
</dbReference>
<evidence type="ECO:0000256" key="4">
    <source>
        <dbReference type="HAMAP-Rule" id="MF_00636"/>
    </source>
</evidence>